<dbReference type="EMBL" id="AP023213">
    <property type="protein sequence ID" value="BCG47176.1"/>
    <property type="molecule type" value="Genomic_DNA"/>
</dbReference>
<gene>
    <name evidence="1" type="ORF">GEOBRER4_n2003</name>
</gene>
<protein>
    <submittedName>
        <fullName evidence="1">Uncharacterized protein</fullName>
    </submittedName>
</protein>
<evidence type="ECO:0000313" key="2">
    <source>
        <dbReference type="Proteomes" id="UP000515472"/>
    </source>
</evidence>
<dbReference type="RefSeq" id="WP_185245235.1">
    <property type="nucleotide sequence ID" value="NZ_AP023213.1"/>
</dbReference>
<dbReference type="KEGG" id="gbn:GEOBRER4_19260"/>
<organism evidence="1 2">
    <name type="scientific">Citrifermentans bremense</name>
    <dbReference type="NCBI Taxonomy" id="60035"/>
    <lineage>
        <taxon>Bacteria</taxon>
        <taxon>Pseudomonadati</taxon>
        <taxon>Thermodesulfobacteriota</taxon>
        <taxon>Desulfuromonadia</taxon>
        <taxon>Geobacterales</taxon>
        <taxon>Geobacteraceae</taxon>
        <taxon>Citrifermentans</taxon>
    </lineage>
</organism>
<keyword evidence="2" id="KW-1185">Reference proteome</keyword>
<evidence type="ECO:0000313" key="1">
    <source>
        <dbReference type="EMBL" id="BCG47176.1"/>
    </source>
</evidence>
<reference evidence="1 2" key="1">
    <citation type="submission" date="2020-06" db="EMBL/GenBank/DDBJ databases">
        <title>Interaction of electrochemicaly active bacteria, Geobacter bremensis R4 on different carbon anode.</title>
        <authorList>
            <person name="Meng L."/>
            <person name="Yoshida N."/>
        </authorList>
    </citation>
    <scope>NUCLEOTIDE SEQUENCE [LARGE SCALE GENOMIC DNA]</scope>
    <source>
        <strain evidence="1 2">R4</strain>
    </source>
</reference>
<dbReference type="AlphaFoldDB" id="A0A6S6M5L7"/>
<name>A0A6S6M5L7_9BACT</name>
<dbReference type="Proteomes" id="UP000515472">
    <property type="component" value="Chromosome"/>
</dbReference>
<sequence length="289" mass="32733">MFWKKKPDFLKLWTELSLFTRRDVTQGILLAKYKKAAGSLMKSDPVSAHALLGLVACLEHDLSSMHAEHKKAIELSVSCLSLMYYALSLEKACLWNECAKYTLLALDLAPQDPKLLNAALRIAPLTGRLSLQKRLLAQWQQSHEGVRHPDQGHCEMLNESLVKHELLEQDLKLVIAAVGDALCESDAIILKHRYELIPLVDSCCFIHYRFLLPENLVATYYEDLISAKLDSVACHPRIFDVFSFSVENETMYELYDYMDRELGASADTIKVPDPKQIELIEELVAGVEV</sequence>
<accession>A0A6S6M5L7</accession>
<proteinExistence type="predicted"/>